<keyword evidence="6" id="KW-0808">Transferase</keyword>
<dbReference type="GO" id="GO:0007165">
    <property type="term" value="P:signal transduction"/>
    <property type="evidence" value="ECO:0007669"/>
    <property type="project" value="UniProtKB-KW"/>
</dbReference>
<dbReference type="AlphaFoldDB" id="A0A2A7USZ2"/>
<sequence length="468" mass="51255">MPFFDWKRRQQRELDGQLQAIHKSQAVIEFNLQGQILQANDNFLRCTGYTLAEVLHQHHRMFVEPAYAASPAYADFWRRLAQGEAETGRYCRLAKGGREVWLQACYSPIYDAHGKPYKVVKYATDITQQQEREADAQGQLAAISKVQAIIEFALDGTILHANELFLRTTGYALSEIVGKHHRIFMPPGEAQSPAYRTFWERLAQGRHDAGQYQRMGKNGKPIWIEASYNPILDANGRPFKVVKYATDITRSHTAALTLRTAVQELGHSAEHTHQANQLAQNASAIAETGGSTMRDVVQTMEQIRSGALRIADIIGLMDAITFQTNILALNAAVEAARAGEQGRGFAVVASEVRSLAGRSATAAKEIKQLIQTSNAQVARGAELVQRAGDTMEGIVQASREVSSILGNVASHAIAQSAQLRSLSDALSNQEHQDRQVAPGPVAQLSARPMARPAGSTLRAVDTPQLTAA</sequence>
<dbReference type="SUPFAM" id="SSF58104">
    <property type="entry name" value="Methyl-accepting chemotaxis protein (MCP) signaling domain"/>
    <property type="match status" value="1"/>
</dbReference>
<evidence type="ECO:0000259" key="5">
    <source>
        <dbReference type="PROSITE" id="PS50113"/>
    </source>
</evidence>
<evidence type="ECO:0000313" key="7">
    <source>
        <dbReference type="Proteomes" id="UP000220246"/>
    </source>
</evidence>
<dbReference type="NCBIfam" id="TIGR00229">
    <property type="entry name" value="sensory_box"/>
    <property type="match status" value="2"/>
</dbReference>
<dbReference type="GeneID" id="301044253"/>
<dbReference type="InterPro" id="IPR004089">
    <property type="entry name" value="MCPsignal_dom"/>
</dbReference>
<evidence type="ECO:0000256" key="1">
    <source>
        <dbReference type="PROSITE-ProRule" id="PRU00284"/>
    </source>
</evidence>
<dbReference type="OrthoDB" id="9765776at2"/>
<dbReference type="SMART" id="SM00283">
    <property type="entry name" value="MA"/>
    <property type="match status" value="1"/>
</dbReference>
<keyword evidence="1" id="KW-0807">Transducer</keyword>
<keyword evidence="6" id="KW-0418">Kinase</keyword>
<comment type="caution">
    <text evidence="6">The sequence shown here is derived from an EMBL/GenBank/DDBJ whole genome shotgun (WGS) entry which is preliminary data.</text>
</comment>
<dbReference type="SMART" id="SM00086">
    <property type="entry name" value="PAC"/>
    <property type="match status" value="2"/>
</dbReference>
<keyword evidence="7" id="KW-1185">Reference proteome</keyword>
<dbReference type="PROSITE" id="PS50111">
    <property type="entry name" value="CHEMOTAXIS_TRANSDUC_2"/>
    <property type="match status" value="1"/>
</dbReference>
<dbReference type="PANTHER" id="PTHR24422">
    <property type="entry name" value="CHEMOTAXIS PROTEIN METHYLTRANSFERASE"/>
    <property type="match status" value="1"/>
</dbReference>
<dbReference type="InterPro" id="IPR000700">
    <property type="entry name" value="PAS-assoc_C"/>
</dbReference>
<dbReference type="GO" id="GO:0016020">
    <property type="term" value="C:membrane"/>
    <property type="evidence" value="ECO:0007669"/>
    <property type="project" value="InterPro"/>
</dbReference>
<gene>
    <name evidence="6" type="ORF">CRM82_07155</name>
</gene>
<feature type="domain" description="PAC" evidence="5">
    <location>
        <begin position="84"/>
        <end position="138"/>
    </location>
</feature>
<dbReference type="Gene3D" id="3.30.450.20">
    <property type="entry name" value="PAS domain"/>
    <property type="match status" value="2"/>
</dbReference>
<accession>A0A2A7USZ2</accession>
<dbReference type="SMART" id="SM00091">
    <property type="entry name" value="PAS"/>
    <property type="match status" value="2"/>
</dbReference>
<proteinExistence type="predicted"/>
<dbReference type="STRING" id="1219032.GCA_001515545_04180"/>
<organism evidence="6 7">
    <name type="scientific">Comamonas terrigena</name>
    <dbReference type="NCBI Taxonomy" id="32013"/>
    <lineage>
        <taxon>Bacteria</taxon>
        <taxon>Pseudomonadati</taxon>
        <taxon>Pseudomonadota</taxon>
        <taxon>Betaproteobacteria</taxon>
        <taxon>Burkholderiales</taxon>
        <taxon>Comamonadaceae</taxon>
        <taxon>Comamonas</taxon>
    </lineage>
</organism>
<dbReference type="Gene3D" id="1.10.287.950">
    <property type="entry name" value="Methyl-accepting chemotaxis protein"/>
    <property type="match status" value="1"/>
</dbReference>
<dbReference type="CDD" id="cd00130">
    <property type="entry name" value="PAS"/>
    <property type="match status" value="2"/>
</dbReference>
<feature type="domain" description="Methyl-accepting transducer" evidence="3">
    <location>
        <begin position="254"/>
        <end position="445"/>
    </location>
</feature>
<dbReference type="RefSeq" id="WP_083520673.1">
    <property type="nucleotide sequence ID" value="NZ_DAMCYT010000097.1"/>
</dbReference>
<dbReference type="EMBL" id="PDEA01000001">
    <property type="protein sequence ID" value="PEH88410.1"/>
    <property type="molecule type" value="Genomic_DNA"/>
</dbReference>
<dbReference type="PANTHER" id="PTHR24422:SF10">
    <property type="entry name" value="CHEMOTAXIS PROTEIN METHYLTRANSFERASE 2"/>
    <property type="match status" value="1"/>
</dbReference>
<evidence type="ECO:0000313" key="6">
    <source>
        <dbReference type="EMBL" id="PEH88410.1"/>
    </source>
</evidence>
<dbReference type="InterPro" id="IPR013655">
    <property type="entry name" value="PAS_fold_3"/>
</dbReference>
<dbReference type="Pfam" id="PF08447">
    <property type="entry name" value="PAS_3"/>
    <property type="match status" value="2"/>
</dbReference>
<protein>
    <submittedName>
        <fullName evidence="6">Histidine kinase</fullName>
    </submittedName>
</protein>
<dbReference type="PROSITE" id="PS50113">
    <property type="entry name" value="PAC"/>
    <property type="match status" value="2"/>
</dbReference>
<evidence type="ECO:0000259" key="4">
    <source>
        <dbReference type="PROSITE" id="PS50112"/>
    </source>
</evidence>
<dbReference type="InterPro" id="IPR000014">
    <property type="entry name" value="PAS"/>
</dbReference>
<evidence type="ECO:0000256" key="2">
    <source>
        <dbReference type="SAM" id="MobiDB-lite"/>
    </source>
</evidence>
<feature type="region of interest" description="Disordered" evidence="2">
    <location>
        <begin position="425"/>
        <end position="468"/>
    </location>
</feature>
<name>A0A2A7USZ2_COMTR</name>
<evidence type="ECO:0000259" key="3">
    <source>
        <dbReference type="PROSITE" id="PS50111"/>
    </source>
</evidence>
<dbReference type="InterPro" id="IPR035965">
    <property type="entry name" value="PAS-like_dom_sf"/>
</dbReference>
<dbReference type="InterPro" id="IPR050903">
    <property type="entry name" value="Bact_Chemotaxis_MeTrfase"/>
</dbReference>
<feature type="domain" description="PAS" evidence="4">
    <location>
        <begin position="155"/>
        <end position="186"/>
    </location>
</feature>
<dbReference type="Proteomes" id="UP000220246">
    <property type="component" value="Unassembled WGS sequence"/>
</dbReference>
<dbReference type="InterPro" id="IPR001610">
    <property type="entry name" value="PAC"/>
</dbReference>
<reference evidence="7" key="1">
    <citation type="submission" date="2017-09" db="EMBL/GenBank/DDBJ databases">
        <title>FDA dAtabase for Regulatory Grade micrObial Sequences (FDA-ARGOS): Supporting development and validation of Infectious Disease Dx tests.</title>
        <authorList>
            <person name="Minogue T."/>
            <person name="Wolcott M."/>
            <person name="Wasieloski L."/>
            <person name="Aguilar W."/>
            <person name="Moore D."/>
            <person name="Tallon L."/>
            <person name="Sadzewicz L."/>
            <person name="Ott S."/>
            <person name="Zhao X."/>
            <person name="Nagaraj S."/>
            <person name="Vavikolanu K."/>
            <person name="Aluvathingal J."/>
            <person name="Nadendla S."/>
            <person name="Sichtig H."/>
        </authorList>
    </citation>
    <scope>NUCLEOTIDE SEQUENCE [LARGE SCALE GENOMIC DNA]</scope>
    <source>
        <strain evidence="7">FDAARGOS_394</strain>
    </source>
</reference>
<dbReference type="SUPFAM" id="SSF55785">
    <property type="entry name" value="PYP-like sensor domain (PAS domain)"/>
    <property type="match status" value="2"/>
</dbReference>
<dbReference type="GO" id="GO:0016301">
    <property type="term" value="F:kinase activity"/>
    <property type="evidence" value="ECO:0007669"/>
    <property type="project" value="UniProtKB-KW"/>
</dbReference>
<feature type="domain" description="PAC" evidence="5">
    <location>
        <begin position="208"/>
        <end position="260"/>
    </location>
</feature>
<dbReference type="Pfam" id="PF00015">
    <property type="entry name" value="MCPsignal"/>
    <property type="match status" value="1"/>
</dbReference>
<dbReference type="PROSITE" id="PS50112">
    <property type="entry name" value="PAS"/>
    <property type="match status" value="1"/>
</dbReference>